<dbReference type="RefSeq" id="WP_055941661.1">
    <property type="nucleotide sequence ID" value="NZ_LLKB01000001.1"/>
</dbReference>
<accession>A0AAW3JUM9</accession>
<name>A0AAW3JUM9_9FIRM</name>
<sequence length="176" mass="20556">MTEEQMTLIKTLIKKHGILATDGEWTLVFLGASYGLTEKQIDSYLIADTLDLLAKHEKMLCILFGIEPESNGEIQRMENPAERLQMLLAEYLAHNQSKQGYEEVMEYVIRDTGLSAAQIEQLRKAVEAKMPAEDVLEMARNRKDVMEIRRCIEFYEMMEKEQEPQEKAKKNRRERR</sequence>
<gene>
    <name evidence="1" type="ORF">APZ18_03565</name>
</gene>
<keyword evidence="2" id="KW-1185">Reference proteome</keyword>
<dbReference type="AlphaFoldDB" id="A0AAW3JUM9"/>
<protein>
    <submittedName>
        <fullName evidence="1">Uncharacterized protein</fullName>
    </submittedName>
</protein>
<dbReference type="EMBL" id="LLKB01000001">
    <property type="protein sequence ID" value="KQC86278.1"/>
    <property type="molecule type" value="Genomic_DNA"/>
</dbReference>
<dbReference type="Proteomes" id="UP000050833">
    <property type="component" value="Unassembled WGS sequence"/>
</dbReference>
<organism evidence="1 2">
    <name type="scientific">Butyribacter intestini</name>
    <dbReference type="NCBI Taxonomy" id="1703332"/>
    <lineage>
        <taxon>Bacteria</taxon>
        <taxon>Bacillati</taxon>
        <taxon>Bacillota</taxon>
        <taxon>Clostridia</taxon>
        <taxon>Lachnospirales</taxon>
        <taxon>Lachnospiraceae</taxon>
        <taxon>Butyribacter</taxon>
    </lineage>
</organism>
<evidence type="ECO:0000313" key="2">
    <source>
        <dbReference type="Proteomes" id="UP000050833"/>
    </source>
</evidence>
<comment type="caution">
    <text evidence="1">The sequence shown here is derived from an EMBL/GenBank/DDBJ whole genome shotgun (WGS) entry which is preliminary data.</text>
</comment>
<evidence type="ECO:0000313" key="1">
    <source>
        <dbReference type="EMBL" id="KQC86278.1"/>
    </source>
</evidence>
<reference evidence="1 2" key="1">
    <citation type="submission" date="2015-10" db="EMBL/GenBank/DDBJ databases">
        <title>Butyribacter intestini gen. nov., sp. nov., a butyric acid-producing bacterium of the family Lachnospiraceae isolated from the human faeces.</title>
        <authorList>
            <person name="Zou Y."/>
            <person name="Xue W."/>
            <person name="Luo G."/>
            <person name="Lv M."/>
        </authorList>
    </citation>
    <scope>NUCLEOTIDE SEQUENCE [LARGE SCALE GENOMIC DNA]</scope>
    <source>
        <strain evidence="1 2">TF01-11</strain>
    </source>
</reference>
<proteinExistence type="predicted"/>